<dbReference type="Proteomes" id="UP001596380">
    <property type="component" value="Unassembled WGS sequence"/>
</dbReference>
<evidence type="ECO:0000256" key="1">
    <source>
        <dbReference type="SAM" id="Phobius"/>
    </source>
</evidence>
<keyword evidence="1" id="KW-0812">Transmembrane</keyword>
<keyword evidence="1" id="KW-1133">Transmembrane helix</keyword>
<dbReference type="RefSeq" id="WP_160823061.1">
    <property type="nucleotide sequence ID" value="NZ_JBHSXE010000001.1"/>
</dbReference>
<evidence type="ECO:0008006" key="4">
    <source>
        <dbReference type="Google" id="ProtNLM"/>
    </source>
</evidence>
<dbReference type="EMBL" id="JBHSXS010000022">
    <property type="protein sequence ID" value="MFC6883887.1"/>
    <property type="molecule type" value="Genomic_DNA"/>
</dbReference>
<feature type="transmembrane region" description="Helical" evidence="1">
    <location>
        <begin position="193"/>
        <end position="217"/>
    </location>
</feature>
<feature type="transmembrane region" description="Helical" evidence="1">
    <location>
        <begin position="353"/>
        <end position="375"/>
    </location>
</feature>
<name>A0ABW2CQZ3_9ACTN</name>
<accession>A0ABW2CQZ3</accession>
<sequence>MTEAGLRRTVRAEPSTTAGTLRRLRVVLVGGCVLCGALCVLAFTGAHRTVDLGLERSAQAVLQADAVAAALADADRTAAEGIRSGTAALGGNAGQYDNDIAAVHQGLELIAEHRTSEDEEAERKLELVNGLVVSYTAQIQQAHADLQQDHRSLSLVYLRNASALLHQDDGILANLSELRGLEERVLQRQRSSVWAAGATSLLWLLPVVALAALLVRTDVLVRRRFRRRLNAGLLAAFAALLVMAGTAALSLLSNAQFDEALDGPYAEVRTAGLREAANTDGDGRNEIAALARELCGRARDCAPEILDGTFLPPSLGAPPSEARAGDAPKALRDAQRKGLEEFGRESGAAGAAFGVRVALIVAMAALASAAIAFGLRPRINEYRFRRS</sequence>
<reference evidence="3" key="1">
    <citation type="journal article" date="2019" name="Int. J. Syst. Evol. Microbiol.">
        <title>The Global Catalogue of Microorganisms (GCM) 10K type strain sequencing project: providing services to taxonomists for standard genome sequencing and annotation.</title>
        <authorList>
            <consortium name="The Broad Institute Genomics Platform"/>
            <consortium name="The Broad Institute Genome Sequencing Center for Infectious Disease"/>
            <person name="Wu L."/>
            <person name="Ma J."/>
        </authorList>
    </citation>
    <scope>NUCLEOTIDE SEQUENCE [LARGE SCALE GENOMIC DNA]</scope>
    <source>
        <strain evidence="3">JCM 3369</strain>
    </source>
</reference>
<feature type="transmembrane region" description="Helical" evidence="1">
    <location>
        <begin position="26"/>
        <end position="46"/>
    </location>
</feature>
<comment type="caution">
    <text evidence="2">The sequence shown here is derived from an EMBL/GenBank/DDBJ whole genome shotgun (WGS) entry which is preliminary data.</text>
</comment>
<keyword evidence="3" id="KW-1185">Reference proteome</keyword>
<evidence type="ECO:0000313" key="3">
    <source>
        <dbReference type="Proteomes" id="UP001596380"/>
    </source>
</evidence>
<gene>
    <name evidence="2" type="ORF">ACFQKB_29300</name>
</gene>
<protein>
    <recommendedName>
        <fullName evidence="4">Integral membrane protein</fullName>
    </recommendedName>
</protein>
<evidence type="ECO:0000313" key="2">
    <source>
        <dbReference type="EMBL" id="MFC6883887.1"/>
    </source>
</evidence>
<feature type="transmembrane region" description="Helical" evidence="1">
    <location>
        <begin position="229"/>
        <end position="252"/>
    </location>
</feature>
<keyword evidence="1" id="KW-0472">Membrane</keyword>
<organism evidence="2 3">
    <name type="scientific">Actinomadura yumaensis</name>
    <dbReference type="NCBI Taxonomy" id="111807"/>
    <lineage>
        <taxon>Bacteria</taxon>
        <taxon>Bacillati</taxon>
        <taxon>Actinomycetota</taxon>
        <taxon>Actinomycetes</taxon>
        <taxon>Streptosporangiales</taxon>
        <taxon>Thermomonosporaceae</taxon>
        <taxon>Actinomadura</taxon>
    </lineage>
</organism>
<proteinExistence type="predicted"/>